<protein>
    <submittedName>
        <fullName evidence="1">Uncharacterized protein</fullName>
    </submittedName>
</protein>
<accession>A0ABS5KMN3</accession>
<dbReference type="EMBL" id="JAAFYZ010000026">
    <property type="protein sequence ID" value="MBS2547321.1"/>
    <property type="molecule type" value="Genomic_DNA"/>
</dbReference>
<dbReference type="RefSeq" id="WP_212008922.1">
    <property type="nucleotide sequence ID" value="NZ_JAAFYZ010000026.1"/>
</dbReference>
<sequence>MDYGHSDAATAKHAQRLFAFLAESSELRTRPMRTLDAARRILWFDDLPGDFPGLRTFAGGSTAAADIGSWLTLTRVDLPDPPPVPARLALWLDAAAVRDYTAERAPELRQRPADVPDDAMDEAQRVGLRQAVEDKRAPCDRCGELRLVSVSQPIRRVSTD</sequence>
<name>A0ABS5KMN3_9ACTN</name>
<comment type="caution">
    <text evidence="1">The sequence shown here is derived from an EMBL/GenBank/DDBJ whole genome shotgun (WGS) entry which is preliminary data.</text>
</comment>
<organism evidence="1 2">
    <name type="scientific">Catenulispora pinistramenti</name>
    <dbReference type="NCBI Taxonomy" id="2705254"/>
    <lineage>
        <taxon>Bacteria</taxon>
        <taxon>Bacillati</taxon>
        <taxon>Actinomycetota</taxon>
        <taxon>Actinomycetes</taxon>
        <taxon>Catenulisporales</taxon>
        <taxon>Catenulisporaceae</taxon>
        <taxon>Catenulispora</taxon>
    </lineage>
</organism>
<reference evidence="1 2" key="1">
    <citation type="submission" date="2020-02" db="EMBL/GenBank/DDBJ databases">
        <title>Acidophilic actinobacteria isolated from forest soil.</title>
        <authorList>
            <person name="Golinska P."/>
        </authorList>
    </citation>
    <scope>NUCLEOTIDE SEQUENCE [LARGE SCALE GENOMIC DNA]</scope>
    <source>
        <strain evidence="1 2">NL8</strain>
    </source>
</reference>
<proteinExistence type="predicted"/>
<gene>
    <name evidence="1" type="ORF">KGQ19_10590</name>
</gene>
<evidence type="ECO:0000313" key="2">
    <source>
        <dbReference type="Proteomes" id="UP000730482"/>
    </source>
</evidence>
<dbReference type="Proteomes" id="UP000730482">
    <property type="component" value="Unassembled WGS sequence"/>
</dbReference>
<evidence type="ECO:0000313" key="1">
    <source>
        <dbReference type="EMBL" id="MBS2547321.1"/>
    </source>
</evidence>
<keyword evidence="2" id="KW-1185">Reference proteome</keyword>